<comment type="caution">
    <text evidence="7">The sequence shown here is derived from an EMBL/GenBank/DDBJ whole genome shotgun (WGS) entry which is preliminary data.</text>
</comment>
<reference evidence="7 8" key="1">
    <citation type="submission" date="2023-06" db="EMBL/GenBank/DDBJ databases">
        <title>Alteromonas sp. ASW11-36 isolated from intertidal sand.</title>
        <authorList>
            <person name="Li Y."/>
        </authorList>
    </citation>
    <scope>NUCLEOTIDE SEQUENCE [LARGE SCALE GENOMIC DNA]</scope>
    <source>
        <strain evidence="7 8">ASW11-36</strain>
    </source>
</reference>
<evidence type="ECO:0000313" key="7">
    <source>
        <dbReference type="EMBL" id="MDM7859897.1"/>
    </source>
</evidence>
<keyword evidence="2 7" id="KW-0808">Transferase</keyword>
<keyword evidence="8" id="KW-1185">Reference proteome</keyword>
<keyword evidence="3" id="KW-0949">S-adenosyl-L-methionine</keyword>
<keyword evidence="4" id="KW-0819">tRNA processing</keyword>
<sequence length="190" mass="21132">MSPKRSVCAVCHYPQTTCICNAVVKVDTNIKVTVLQHPNETGHAKNTVRLLALVLPTLDICVGDKSVDFSAMRKRLGPDTLVVYPSESAKPITQLANNNTHYQHIVLLDGSWRQAKKIWLSNHWLAEFDSAIIDSERATGYTIRKAPHTNSLSTLEATALILNAIDEVPLSPFYSALTALTTNWQKYSMR</sequence>
<dbReference type="PANTHER" id="PTHR21392">
    <property type="entry name" value="TRNA-URIDINE AMINOCARBOXYPROPYLTRANSFERASE 2"/>
    <property type="match status" value="1"/>
</dbReference>
<proteinExistence type="inferred from homology"/>
<evidence type="ECO:0000256" key="2">
    <source>
        <dbReference type="ARBA" id="ARBA00022679"/>
    </source>
</evidence>
<organism evidence="7 8">
    <name type="scientific">Alteromonas arenosi</name>
    <dbReference type="NCBI Taxonomy" id="3055817"/>
    <lineage>
        <taxon>Bacteria</taxon>
        <taxon>Pseudomonadati</taxon>
        <taxon>Pseudomonadota</taxon>
        <taxon>Gammaproteobacteria</taxon>
        <taxon>Alteromonadales</taxon>
        <taxon>Alteromonadaceae</taxon>
        <taxon>Alteromonas/Salinimonas group</taxon>
        <taxon>Alteromonas</taxon>
    </lineage>
</organism>
<name>A0ABT7SUN2_9ALTE</name>
<gene>
    <name evidence="7" type="ORF">QTP81_04720</name>
</gene>
<evidence type="ECO:0000256" key="3">
    <source>
        <dbReference type="ARBA" id="ARBA00022691"/>
    </source>
</evidence>
<dbReference type="EC" id="2.5.1.25" evidence="1"/>
<protein>
    <recommendedName>
        <fullName evidence="1">tRNA-uridine aminocarboxypropyltransferase</fullName>
        <ecNumber evidence="1">2.5.1.25</ecNumber>
    </recommendedName>
</protein>
<evidence type="ECO:0000256" key="1">
    <source>
        <dbReference type="ARBA" id="ARBA00012386"/>
    </source>
</evidence>
<evidence type="ECO:0000256" key="4">
    <source>
        <dbReference type="ARBA" id="ARBA00022694"/>
    </source>
</evidence>
<comment type="similarity">
    <text evidence="5">Belongs to the TDD superfamily. DTWD2 family.</text>
</comment>
<evidence type="ECO:0000313" key="8">
    <source>
        <dbReference type="Proteomes" id="UP001234343"/>
    </source>
</evidence>
<evidence type="ECO:0000259" key="6">
    <source>
        <dbReference type="SMART" id="SM01144"/>
    </source>
</evidence>
<dbReference type="RefSeq" id="WP_289364083.1">
    <property type="nucleotide sequence ID" value="NZ_JAUCBP010000006.1"/>
</dbReference>
<dbReference type="InterPro" id="IPR039262">
    <property type="entry name" value="DTWD2/TAPT"/>
</dbReference>
<dbReference type="GO" id="GO:0016432">
    <property type="term" value="F:tRNA-uridine aminocarboxypropyltransferase activity"/>
    <property type="evidence" value="ECO:0007669"/>
    <property type="project" value="UniProtKB-EC"/>
</dbReference>
<dbReference type="InterPro" id="IPR005636">
    <property type="entry name" value="DTW"/>
</dbReference>
<dbReference type="SMART" id="SM01144">
    <property type="entry name" value="DTW"/>
    <property type="match status" value="1"/>
</dbReference>
<dbReference type="Proteomes" id="UP001234343">
    <property type="component" value="Unassembled WGS sequence"/>
</dbReference>
<evidence type="ECO:0000256" key="5">
    <source>
        <dbReference type="ARBA" id="ARBA00034489"/>
    </source>
</evidence>
<accession>A0ABT7SUN2</accession>
<dbReference type="Pfam" id="PF03942">
    <property type="entry name" value="DTW"/>
    <property type="match status" value="1"/>
</dbReference>
<dbReference type="PANTHER" id="PTHR21392:SF0">
    <property type="entry name" value="TRNA-URIDINE AMINOCARBOXYPROPYLTRANSFERASE 2"/>
    <property type="match status" value="1"/>
</dbReference>
<dbReference type="EMBL" id="JAUCBP010000006">
    <property type="protein sequence ID" value="MDM7859897.1"/>
    <property type="molecule type" value="Genomic_DNA"/>
</dbReference>
<feature type="domain" description="DTW" evidence="6">
    <location>
        <begin position="4"/>
        <end position="186"/>
    </location>
</feature>